<evidence type="ECO:0000313" key="2">
    <source>
        <dbReference type="Proteomes" id="UP000830375"/>
    </source>
</evidence>
<accession>A0ABQ8M011</accession>
<comment type="caution">
    <text evidence="1">The sequence shown here is derived from an EMBL/GenBank/DDBJ whole genome shotgun (WGS) entry which is preliminary data.</text>
</comment>
<keyword evidence="1" id="KW-0456">Lyase</keyword>
<name>A0ABQ8M011_LABRO</name>
<gene>
    <name evidence="1" type="ORF">H4Q32_012821</name>
</gene>
<proteinExistence type="predicted"/>
<organism evidence="1 2">
    <name type="scientific">Labeo rohita</name>
    <name type="common">Indian major carp</name>
    <name type="synonym">Cyprinus rohita</name>
    <dbReference type="NCBI Taxonomy" id="84645"/>
    <lineage>
        <taxon>Eukaryota</taxon>
        <taxon>Metazoa</taxon>
        <taxon>Chordata</taxon>
        <taxon>Craniata</taxon>
        <taxon>Vertebrata</taxon>
        <taxon>Euteleostomi</taxon>
        <taxon>Actinopterygii</taxon>
        <taxon>Neopterygii</taxon>
        <taxon>Teleostei</taxon>
        <taxon>Ostariophysi</taxon>
        <taxon>Cypriniformes</taxon>
        <taxon>Cyprinidae</taxon>
        <taxon>Labeoninae</taxon>
        <taxon>Labeonini</taxon>
        <taxon>Labeo</taxon>
    </lineage>
</organism>
<reference evidence="1 2" key="1">
    <citation type="submission" date="2022-01" db="EMBL/GenBank/DDBJ databases">
        <title>A high-quality chromosome-level genome assembly of rohu carp, Labeo rohita.</title>
        <authorList>
            <person name="Arick M.A. II"/>
            <person name="Hsu C.-Y."/>
            <person name="Magbanua Z."/>
            <person name="Pechanova O."/>
            <person name="Grover C."/>
            <person name="Miller E."/>
            <person name="Thrash A."/>
            <person name="Ezzel L."/>
            <person name="Alam S."/>
            <person name="Benzie J."/>
            <person name="Hamilton M."/>
            <person name="Karsi A."/>
            <person name="Lawrence M.L."/>
            <person name="Peterson D.G."/>
        </authorList>
    </citation>
    <scope>NUCLEOTIDE SEQUENCE [LARGE SCALE GENOMIC DNA]</scope>
    <source>
        <strain evidence="2">BAU-BD-2019</strain>
        <tissue evidence="1">Blood</tissue>
    </source>
</reference>
<evidence type="ECO:0000313" key="1">
    <source>
        <dbReference type="EMBL" id="KAI2656009.1"/>
    </source>
</evidence>
<dbReference type="EMBL" id="JACTAM010000015">
    <property type="protein sequence ID" value="KAI2656009.1"/>
    <property type="molecule type" value="Genomic_DNA"/>
</dbReference>
<sequence>MVQQLIVDVGVHKEALDHVKSELHGAAEKDGEDARSVVVNIIEKITPVIGAGLQECVDVAHCLGQKHSDGKARSIIILFSLRRIRGLVWAAAKGCKILTIEQRGTSYGLS</sequence>
<keyword evidence="2" id="KW-1185">Reference proteome</keyword>
<dbReference type="Proteomes" id="UP000830375">
    <property type="component" value="Unassembled WGS sequence"/>
</dbReference>
<protein>
    <submittedName>
        <fullName evidence="1">Argininosuccinate lyase</fullName>
    </submittedName>
</protein>
<dbReference type="GO" id="GO:0016829">
    <property type="term" value="F:lyase activity"/>
    <property type="evidence" value="ECO:0007669"/>
    <property type="project" value="UniProtKB-KW"/>
</dbReference>